<dbReference type="Proteomes" id="UP000001950">
    <property type="component" value="Chromosome 2"/>
</dbReference>
<dbReference type="EMBL" id="CR940348">
    <property type="protein sequence ID" value="CAI74517.1"/>
    <property type="molecule type" value="Genomic_DNA"/>
</dbReference>
<evidence type="ECO:0000259" key="3">
    <source>
        <dbReference type="Pfam" id="PF04042"/>
    </source>
</evidence>
<dbReference type="OMA" id="HCILIGT"/>
<reference evidence="5 6" key="1">
    <citation type="journal article" date="2005" name="Science">
        <title>Genome of the host-cell transforming parasite Theileria annulata compared with T. parva.</title>
        <authorList>
            <person name="Pain A."/>
            <person name="Renauld H."/>
            <person name="Berriman M."/>
            <person name="Murphy L."/>
            <person name="Yeats C.A."/>
            <person name="Weir W."/>
            <person name="Kerhornou A."/>
            <person name="Aslett M."/>
            <person name="Bishop R."/>
            <person name="Bouchier C."/>
            <person name="Cochet M."/>
            <person name="Coulson R.M.R."/>
            <person name="Cronin A."/>
            <person name="de Villiers E.P."/>
            <person name="Fraser A."/>
            <person name="Fosker N."/>
            <person name="Gardner M."/>
            <person name="Goble A."/>
            <person name="Griffiths-Jones S."/>
            <person name="Harris D.E."/>
            <person name="Katzer F."/>
            <person name="Larke N."/>
            <person name="Lord A."/>
            <person name="Maser P."/>
            <person name="McKellar S."/>
            <person name="Mooney P."/>
            <person name="Morton F."/>
            <person name="Nene V."/>
            <person name="O'Neil S."/>
            <person name="Price C."/>
            <person name="Quail M.A."/>
            <person name="Rabbinowitsch E."/>
            <person name="Rawlings N.D."/>
            <person name="Rutter S."/>
            <person name="Saunders D."/>
            <person name="Seeger K."/>
            <person name="Shah T."/>
            <person name="Squares R."/>
            <person name="Squares S."/>
            <person name="Tivey A."/>
            <person name="Walker A.R."/>
            <person name="Woodward J."/>
            <person name="Dobbelaere D.A.E."/>
            <person name="Langsley G."/>
            <person name="Rajandream M.A."/>
            <person name="McKeever D."/>
            <person name="Shiels B."/>
            <person name="Tait A."/>
            <person name="Barrell B.G."/>
            <person name="Hall N."/>
        </authorList>
    </citation>
    <scope>NUCLEOTIDE SEQUENCE [LARGE SCALE GENOMIC DNA]</scope>
    <source>
        <strain evidence="6">Ankara</strain>
    </source>
</reference>
<dbReference type="InterPro" id="IPR040663">
    <property type="entry name" value="DNA_pol_D_N"/>
</dbReference>
<organism evidence="5 6">
    <name type="scientific">Theileria annulata</name>
    <dbReference type="NCBI Taxonomy" id="5874"/>
    <lineage>
        <taxon>Eukaryota</taxon>
        <taxon>Sar</taxon>
        <taxon>Alveolata</taxon>
        <taxon>Apicomplexa</taxon>
        <taxon>Aconoidasida</taxon>
        <taxon>Piroplasmida</taxon>
        <taxon>Theileriidae</taxon>
        <taxon>Theileria</taxon>
    </lineage>
</organism>
<dbReference type="KEGG" id="tan:TA13340"/>
<evidence type="ECO:0000313" key="6">
    <source>
        <dbReference type="Proteomes" id="UP000001950"/>
    </source>
</evidence>
<dbReference type="VEuPathDB" id="PiroplasmaDB:TA13340"/>
<dbReference type="OrthoDB" id="3763at2759"/>
<dbReference type="GeneID" id="3861557"/>
<evidence type="ECO:0000256" key="1">
    <source>
        <dbReference type="ARBA" id="ARBA00006035"/>
    </source>
</evidence>
<evidence type="ECO:0000313" key="5">
    <source>
        <dbReference type="EMBL" id="CAI74517.1"/>
    </source>
</evidence>
<protein>
    <submittedName>
        <fullName evidence="5">DNA polymerase delta small subunit, putative</fullName>
    </submittedName>
</protein>
<dbReference type="InterPro" id="IPR007185">
    <property type="entry name" value="DNA_pol_a/d/e_bsu"/>
</dbReference>
<gene>
    <name evidence="5" type="ORF">TA13340</name>
</gene>
<sequence length="437" mass="49694">MGNERLDCEFVESYSERFITTGEGYKSQYYLRSVSKLQSLKKLLLETIKTRWTNVKIDDSDPEAYKLVESINYVKGKCVVIGTIFKQMKNHPSPLDEYIQKFDIKVEQRLEYTDDDDYLFLEDHTQRLVLVGNCLNPHKFVSGLVIAVRGYMNDENKFVTEDYILPEVPDTLALYNIKDEEKFIALTSGLELSGKDLNYKSLLLLQNFILGECNSEYNKRLVRLVVAGNGIGRCDIESLERSDIFYAQLASSVNVDLMPGTTDRPMDPTNSNLPQQVINPILMENSKRYGTFRSTTNPYFFSIDGLVIWKGVSSTQFIIDQVRFLGVSGQTVEDMCKFSRLSELDALKLIARSRCIAPTGTDSLPIHSEMDVFNLTEDSEYPHVFFTGNCKEYEVGDFGTSGTTKLPKLVCVPSFRREPTLVLISLRTLEVTALKLT</sequence>
<dbReference type="PANTHER" id="PTHR10416:SF0">
    <property type="entry name" value="DNA POLYMERASE DELTA SUBUNIT 2"/>
    <property type="match status" value="1"/>
</dbReference>
<dbReference type="GO" id="GO:0006271">
    <property type="term" value="P:DNA strand elongation involved in DNA replication"/>
    <property type="evidence" value="ECO:0007669"/>
    <property type="project" value="TreeGrafter"/>
</dbReference>
<dbReference type="RefSeq" id="XP_952249.1">
    <property type="nucleotide sequence ID" value="XM_947156.1"/>
</dbReference>
<name>Q4UEH2_THEAN</name>
<feature type="domain" description="DNA polymerase delta subunit OB-fold" evidence="4">
    <location>
        <begin position="28"/>
        <end position="163"/>
    </location>
</feature>
<dbReference type="GO" id="GO:0003677">
    <property type="term" value="F:DNA binding"/>
    <property type="evidence" value="ECO:0007669"/>
    <property type="project" value="InterPro"/>
</dbReference>
<evidence type="ECO:0000259" key="4">
    <source>
        <dbReference type="Pfam" id="PF18018"/>
    </source>
</evidence>
<dbReference type="FunCoup" id="Q4UEH2">
    <property type="interactions" value="265"/>
</dbReference>
<dbReference type="STRING" id="5874.Q4UEH2"/>
<feature type="domain" description="DNA polymerase alpha/delta/epsilon subunit B" evidence="3">
    <location>
        <begin position="235"/>
        <end position="393"/>
    </location>
</feature>
<accession>Q4UEH2</accession>
<dbReference type="Gene3D" id="2.40.50.430">
    <property type="match status" value="1"/>
</dbReference>
<dbReference type="Gene3D" id="3.60.21.50">
    <property type="match status" value="1"/>
</dbReference>
<dbReference type="InParanoid" id="Q4UEH2"/>
<dbReference type="AlphaFoldDB" id="Q4UEH2"/>
<dbReference type="Pfam" id="PF18018">
    <property type="entry name" value="DNA_pol_D_N"/>
    <property type="match status" value="1"/>
</dbReference>
<dbReference type="Pfam" id="PF04042">
    <property type="entry name" value="DNA_pol_E_B"/>
    <property type="match status" value="1"/>
</dbReference>
<comment type="similarity">
    <text evidence="1">Belongs to the DNA polymerase delta/II small subunit family.</text>
</comment>
<keyword evidence="6" id="KW-1185">Reference proteome</keyword>
<dbReference type="PANTHER" id="PTHR10416">
    <property type="entry name" value="DNA POLYMERASE DELTA SUBUNIT 2"/>
    <property type="match status" value="1"/>
</dbReference>
<dbReference type="GO" id="GO:0043625">
    <property type="term" value="C:delta DNA polymerase complex"/>
    <property type="evidence" value="ECO:0007669"/>
    <property type="project" value="TreeGrafter"/>
</dbReference>
<dbReference type="InterPro" id="IPR024826">
    <property type="entry name" value="DNA_pol_delta/II_ssu"/>
</dbReference>
<evidence type="ECO:0000256" key="2">
    <source>
        <dbReference type="ARBA" id="ARBA00022705"/>
    </source>
</evidence>
<dbReference type="eggNOG" id="KOG2732">
    <property type="taxonomic scope" value="Eukaryota"/>
</dbReference>
<keyword evidence="2" id="KW-0235">DNA replication</keyword>
<proteinExistence type="inferred from homology"/>